<dbReference type="EMBL" id="JAENHO010000002">
    <property type="protein sequence ID" value="MBL7253896.1"/>
    <property type="molecule type" value="Genomic_DNA"/>
</dbReference>
<proteinExistence type="predicted"/>
<dbReference type="SMART" id="SM00320">
    <property type="entry name" value="WD40"/>
    <property type="match status" value="4"/>
</dbReference>
<reference evidence="4 5" key="1">
    <citation type="submission" date="2021-01" db="EMBL/GenBank/DDBJ databases">
        <title>Actinoplanes sp. nov. LDG1-01 isolated from lichen.</title>
        <authorList>
            <person name="Saeng-In P."/>
            <person name="Phongsopitanun W."/>
            <person name="Kanchanasin P."/>
            <person name="Yuki M."/>
            <person name="Kudo T."/>
            <person name="Ohkuma M."/>
            <person name="Tanasupawat S."/>
        </authorList>
    </citation>
    <scope>NUCLEOTIDE SEQUENCE [LARGE SCALE GENOMIC DNA]</scope>
    <source>
        <strain evidence="4 5">LDG1-01</strain>
    </source>
</reference>
<dbReference type="Gene3D" id="2.130.10.10">
    <property type="entry name" value="YVTN repeat-like/Quinoprotein amine dehydrogenase"/>
    <property type="match status" value="2"/>
</dbReference>
<dbReference type="Pfam" id="PF00400">
    <property type="entry name" value="WD40"/>
    <property type="match status" value="2"/>
</dbReference>
<feature type="repeat" description="WD" evidence="1">
    <location>
        <begin position="783"/>
        <end position="816"/>
    </location>
</feature>
<protein>
    <recommendedName>
        <fullName evidence="3">HTH cro/C1-type domain-containing protein</fullName>
    </recommendedName>
</protein>
<gene>
    <name evidence="4" type="ORF">JKJ07_06195</name>
</gene>
<comment type="caution">
    <text evidence="4">The sequence shown here is derived from an EMBL/GenBank/DDBJ whole genome shotgun (WGS) entry which is preliminary data.</text>
</comment>
<accession>A0ABS1VHD5</accession>
<dbReference type="SUPFAM" id="SSF52540">
    <property type="entry name" value="P-loop containing nucleoside triphosphate hydrolases"/>
    <property type="match status" value="1"/>
</dbReference>
<evidence type="ECO:0000256" key="2">
    <source>
        <dbReference type="SAM" id="Phobius"/>
    </source>
</evidence>
<name>A0ABS1VHD5_9ACTN</name>
<sequence length="889" mass="95306">MPRPERPLDDDGGPVAQLATALRHLRERAGKPGYRQMAARANYSVATLSAAASGRKLPTLEVTLAYAAACDGDPVEWERLWREAERLSVRAAQDESTAYGHERSPYPGLAMFQPADAELFFGRAALVDELVSRLGRSRFLVIFGSSGAGKSSVVRAGLVPAFAGPAMVLTPGEHPLAELAVHLARYAGVSAGGLLSELRADPVRAQLLVRQGAPEADLLVVVDQFEETFAACADPAERADFVTALLAMCREPDGRARVVLAVRADHYARFTEHPQLLAAMSDAHMLIGGMNPAELREAVTGPAERHGARVEGALVATVVAEVNGSPGALPLAAHALREAWHRRQGAMVTLAGYQAAGGMAGAVAHTAERAYARLSAAERQVARQVLVRMVDVGPDEVITRRRLSQAELGAIERAPEVIEVFAAARLVSMDRDCVELVHEALIQAWPRLRGWVEEGRAGLRLHRRLTEAAVAWESHDRDEGALYRGSLLSTVAEAADTKVIEPAGTEREFLEASRTSAAREERRRERRTRWLFTRITVAMTVVVTLAVGAIVSARRATAERDRATAWELAAAARTERENDPELALLLASRAYGLHPDDQTESVLRQATADAQETATIDVSVALAGAPSAPSSSAVSADGRSFAIADLSGDQIHWWRTATDEKPAVVECRARDVTLSSDGSLLAADCGENEIRVWRMGDRRPAARFGGAGPVAINRDGTLIAMSDRAGGVLLWDPVNERAVRTLTGRATQLRFSPDGRELAVADDDGAIRIWPPAGHDDPVGKATAMNFSPDGKLIAGIGTDDVLRVWNTDGSGEALTFDHPGGASQLAFSADGRRLITLHGANVRSTPCEVCGPIDDVLALSKQLTTRDLTPEERARYLHEDGGGRPGRG</sequence>
<dbReference type="PANTHER" id="PTHR19879:SF9">
    <property type="entry name" value="TRANSCRIPTION INITIATION FACTOR TFIID SUBUNIT 5"/>
    <property type="match status" value="1"/>
</dbReference>
<organism evidence="4 5">
    <name type="scientific">Paractinoplanes lichenicola</name>
    <dbReference type="NCBI Taxonomy" id="2802976"/>
    <lineage>
        <taxon>Bacteria</taxon>
        <taxon>Bacillati</taxon>
        <taxon>Actinomycetota</taxon>
        <taxon>Actinomycetes</taxon>
        <taxon>Micromonosporales</taxon>
        <taxon>Micromonosporaceae</taxon>
        <taxon>Paractinoplanes</taxon>
    </lineage>
</organism>
<evidence type="ECO:0000313" key="5">
    <source>
        <dbReference type="Proteomes" id="UP000598996"/>
    </source>
</evidence>
<dbReference type="PROSITE" id="PS50294">
    <property type="entry name" value="WD_REPEATS_REGION"/>
    <property type="match status" value="1"/>
</dbReference>
<feature type="domain" description="HTH cro/C1-type" evidence="3">
    <location>
        <begin position="21"/>
        <end position="77"/>
    </location>
</feature>
<dbReference type="SUPFAM" id="SSF69322">
    <property type="entry name" value="Tricorn protease domain 2"/>
    <property type="match status" value="1"/>
</dbReference>
<dbReference type="Pfam" id="PF20703">
    <property type="entry name" value="nSTAND1"/>
    <property type="match status" value="1"/>
</dbReference>
<dbReference type="SMART" id="SM00530">
    <property type="entry name" value="HTH_XRE"/>
    <property type="match status" value="1"/>
</dbReference>
<dbReference type="RefSeq" id="WP_202990267.1">
    <property type="nucleotide sequence ID" value="NZ_JAENHO010000002.1"/>
</dbReference>
<keyword evidence="2" id="KW-0472">Membrane</keyword>
<dbReference type="InterPro" id="IPR015943">
    <property type="entry name" value="WD40/YVTN_repeat-like_dom_sf"/>
</dbReference>
<evidence type="ECO:0000313" key="4">
    <source>
        <dbReference type="EMBL" id="MBL7253896.1"/>
    </source>
</evidence>
<dbReference type="InterPro" id="IPR010982">
    <property type="entry name" value="Lambda_DNA-bd_dom_sf"/>
</dbReference>
<dbReference type="Gene3D" id="1.10.260.40">
    <property type="entry name" value="lambda repressor-like DNA-binding domains"/>
    <property type="match status" value="1"/>
</dbReference>
<dbReference type="InterPro" id="IPR049052">
    <property type="entry name" value="nSTAND1"/>
</dbReference>
<dbReference type="InterPro" id="IPR027417">
    <property type="entry name" value="P-loop_NTPase"/>
</dbReference>
<dbReference type="PROSITE" id="PS50082">
    <property type="entry name" value="WD_REPEATS_2"/>
    <property type="match status" value="2"/>
</dbReference>
<dbReference type="SUPFAM" id="SSF47413">
    <property type="entry name" value="lambda repressor-like DNA-binding domains"/>
    <property type="match status" value="1"/>
</dbReference>
<evidence type="ECO:0000259" key="3">
    <source>
        <dbReference type="SMART" id="SM00530"/>
    </source>
</evidence>
<dbReference type="InterPro" id="IPR001680">
    <property type="entry name" value="WD40_rpt"/>
</dbReference>
<dbReference type="CDD" id="cd00093">
    <property type="entry name" value="HTH_XRE"/>
    <property type="match status" value="1"/>
</dbReference>
<keyword evidence="2" id="KW-0812">Transmembrane</keyword>
<dbReference type="PANTHER" id="PTHR19879">
    <property type="entry name" value="TRANSCRIPTION INITIATION FACTOR TFIID"/>
    <property type="match status" value="1"/>
</dbReference>
<dbReference type="InterPro" id="IPR001387">
    <property type="entry name" value="Cro/C1-type_HTH"/>
</dbReference>
<feature type="transmembrane region" description="Helical" evidence="2">
    <location>
        <begin position="531"/>
        <end position="551"/>
    </location>
</feature>
<evidence type="ECO:0000256" key="1">
    <source>
        <dbReference type="PROSITE-ProRule" id="PRU00221"/>
    </source>
</evidence>
<dbReference type="Proteomes" id="UP000598996">
    <property type="component" value="Unassembled WGS sequence"/>
</dbReference>
<keyword evidence="2" id="KW-1133">Transmembrane helix</keyword>
<keyword evidence="1" id="KW-0853">WD repeat</keyword>
<feature type="repeat" description="WD" evidence="1">
    <location>
        <begin position="739"/>
        <end position="770"/>
    </location>
</feature>
<keyword evidence="5" id="KW-1185">Reference proteome</keyword>